<dbReference type="PANTHER" id="PTHR35901:SF1">
    <property type="entry name" value="EXONUCLEASE VAPC9"/>
    <property type="match status" value="1"/>
</dbReference>
<comment type="caution">
    <text evidence="8">The sequence shown here is derived from an EMBL/GenBank/DDBJ whole genome shotgun (WGS) entry which is preliminary data.</text>
</comment>
<evidence type="ECO:0000256" key="3">
    <source>
        <dbReference type="ARBA" id="ARBA00022723"/>
    </source>
</evidence>
<dbReference type="InterPro" id="IPR002716">
    <property type="entry name" value="PIN_dom"/>
</dbReference>
<dbReference type="GO" id="GO:0000287">
    <property type="term" value="F:magnesium ion binding"/>
    <property type="evidence" value="ECO:0007669"/>
    <property type="project" value="UniProtKB-UniRule"/>
</dbReference>
<dbReference type="InterPro" id="IPR044153">
    <property type="entry name" value="PIN_Pae0151-like"/>
</dbReference>
<feature type="binding site" evidence="6">
    <location>
        <position position="6"/>
    </location>
    <ligand>
        <name>Mg(2+)</name>
        <dbReference type="ChEBI" id="CHEBI:18420"/>
    </ligand>
</feature>
<dbReference type="GO" id="GO:0016787">
    <property type="term" value="F:hydrolase activity"/>
    <property type="evidence" value="ECO:0007669"/>
    <property type="project" value="UniProtKB-KW"/>
</dbReference>
<evidence type="ECO:0000313" key="8">
    <source>
        <dbReference type="EMBL" id="RVU46108.1"/>
    </source>
</evidence>
<evidence type="ECO:0000256" key="6">
    <source>
        <dbReference type="HAMAP-Rule" id="MF_00265"/>
    </source>
</evidence>
<evidence type="ECO:0000256" key="2">
    <source>
        <dbReference type="ARBA" id="ARBA00022722"/>
    </source>
</evidence>
<dbReference type="HAMAP" id="MF_00265">
    <property type="entry name" value="VapC_Nob1"/>
    <property type="match status" value="1"/>
</dbReference>
<evidence type="ECO:0000256" key="5">
    <source>
        <dbReference type="ARBA" id="ARBA00022842"/>
    </source>
</evidence>
<keyword evidence="2 6" id="KW-0540">Nuclease</keyword>
<keyword evidence="1 6" id="KW-1277">Toxin-antitoxin system</keyword>
<dbReference type="EC" id="3.1.-.-" evidence="6"/>
<protein>
    <recommendedName>
        <fullName evidence="6">Ribonuclease VapC</fullName>
        <shortName evidence="6">RNase VapC</shortName>
        <ecNumber evidence="6">3.1.-.-</ecNumber>
    </recommendedName>
    <alternativeName>
        <fullName evidence="6">Toxin VapC</fullName>
    </alternativeName>
</protein>
<reference evidence="8 9" key="1">
    <citation type="submission" date="2019-01" db="EMBL/GenBank/DDBJ databases">
        <authorList>
            <person name="Chen W.-M."/>
        </authorList>
    </citation>
    <scope>NUCLEOTIDE SEQUENCE [LARGE SCALE GENOMIC DNA]</scope>
    <source>
        <strain evidence="8 9">KYPY4</strain>
    </source>
</reference>
<dbReference type="PANTHER" id="PTHR35901">
    <property type="entry name" value="RIBONUCLEASE VAPC3"/>
    <property type="match status" value="1"/>
</dbReference>
<dbReference type="AlphaFoldDB" id="A0A437RH94"/>
<feature type="binding site" evidence="6">
    <location>
        <position position="104"/>
    </location>
    <ligand>
        <name>Mg(2+)</name>
        <dbReference type="ChEBI" id="CHEBI:18420"/>
    </ligand>
</feature>
<dbReference type="Gene3D" id="3.40.50.1010">
    <property type="entry name" value="5'-nuclease"/>
    <property type="match status" value="1"/>
</dbReference>
<dbReference type="InterPro" id="IPR022907">
    <property type="entry name" value="VapC_family"/>
</dbReference>
<dbReference type="CDD" id="cd09873">
    <property type="entry name" value="PIN_Pae0151-like"/>
    <property type="match status" value="1"/>
</dbReference>
<proteinExistence type="inferred from homology"/>
<keyword evidence="4 6" id="KW-0378">Hydrolase</keyword>
<dbReference type="Pfam" id="PF01850">
    <property type="entry name" value="PIN"/>
    <property type="match status" value="1"/>
</dbReference>
<evidence type="ECO:0000256" key="4">
    <source>
        <dbReference type="ARBA" id="ARBA00022801"/>
    </source>
</evidence>
<keyword evidence="6" id="KW-0800">Toxin</keyword>
<keyword evidence="3 6" id="KW-0479">Metal-binding</keyword>
<comment type="cofactor">
    <cofactor evidence="6">
        <name>Mg(2+)</name>
        <dbReference type="ChEBI" id="CHEBI:18420"/>
    </cofactor>
</comment>
<dbReference type="InterPro" id="IPR029060">
    <property type="entry name" value="PIN-like_dom_sf"/>
</dbReference>
<dbReference type="SUPFAM" id="SSF88723">
    <property type="entry name" value="PIN domain-like"/>
    <property type="match status" value="1"/>
</dbReference>
<comment type="similarity">
    <text evidence="6">Belongs to the PINc/VapC protein family.</text>
</comment>
<dbReference type="Proteomes" id="UP000285575">
    <property type="component" value="Unassembled WGS sequence"/>
</dbReference>
<dbReference type="OrthoDB" id="9153347at2"/>
<keyword evidence="5 6" id="KW-0460">Magnesium</keyword>
<evidence type="ECO:0000259" key="7">
    <source>
        <dbReference type="Pfam" id="PF01850"/>
    </source>
</evidence>
<sequence>MAIVVDASVALAWVLDDTDDNHRYSYEVARLAHEGRQLLLAPSVFLCEVTYTLLRRGRAGRWGHALIEERAELIDVFRVRLIESTASVPAMARFALRHNVQGFDAFYLALALSAGAQLATLDGGLRSAARRAGVELFTPA</sequence>
<evidence type="ECO:0000256" key="1">
    <source>
        <dbReference type="ARBA" id="ARBA00022649"/>
    </source>
</evidence>
<accession>A0A437RH94</accession>
<gene>
    <name evidence="6" type="primary">vapC</name>
    <name evidence="8" type="ORF">EOE66_09580</name>
</gene>
<keyword evidence="9" id="KW-1185">Reference proteome</keyword>
<dbReference type="GO" id="GO:0090729">
    <property type="term" value="F:toxin activity"/>
    <property type="evidence" value="ECO:0007669"/>
    <property type="project" value="UniProtKB-KW"/>
</dbReference>
<name>A0A437RH94_9BURK</name>
<dbReference type="EMBL" id="SACR01000003">
    <property type="protein sequence ID" value="RVU46108.1"/>
    <property type="molecule type" value="Genomic_DNA"/>
</dbReference>
<dbReference type="InterPro" id="IPR051619">
    <property type="entry name" value="TypeII_TA_RNase_PINc/VapC"/>
</dbReference>
<dbReference type="GO" id="GO:0004540">
    <property type="term" value="F:RNA nuclease activity"/>
    <property type="evidence" value="ECO:0007669"/>
    <property type="project" value="InterPro"/>
</dbReference>
<evidence type="ECO:0000313" key="9">
    <source>
        <dbReference type="Proteomes" id="UP000285575"/>
    </source>
</evidence>
<feature type="domain" description="PIN" evidence="7">
    <location>
        <begin position="3"/>
        <end position="129"/>
    </location>
</feature>
<organism evidence="8 9">
    <name type="scientific">Rubrivivax rivuli</name>
    <dbReference type="NCBI Taxonomy" id="1862385"/>
    <lineage>
        <taxon>Bacteria</taxon>
        <taxon>Pseudomonadati</taxon>
        <taxon>Pseudomonadota</taxon>
        <taxon>Betaproteobacteria</taxon>
        <taxon>Burkholderiales</taxon>
        <taxon>Sphaerotilaceae</taxon>
        <taxon>Rubrivivax</taxon>
    </lineage>
</organism>
<comment type="function">
    <text evidence="6">Toxic component of a toxin-antitoxin (TA) system. An RNase.</text>
</comment>